<evidence type="ECO:0000256" key="2">
    <source>
        <dbReference type="ARBA" id="ARBA00022692"/>
    </source>
</evidence>
<protein>
    <submittedName>
        <fullName evidence="6">Putative periplasmic binding protein-like I</fullName>
    </submittedName>
</protein>
<reference evidence="6 7" key="1">
    <citation type="journal article" date="2018" name="Nat. Genet.">
        <title>The Rosa genome provides new insights in the design of modern roses.</title>
        <authorList>
            <person name="Bendahmane M."/>
        </authorList>
    </citation>
    <scope>NUCLEOTIDE SEQUENCE [LARGE SCALE GENOMIC DNA]</scope>
    <source>
        <strain evidence="7">cv. Old Blush</strain>
    </source>
</reference>
<evidence type="ECO:0000256" key="1">
    <source>
        <dbReference type="ARBA" id="ARBA00004370"/>
    </source>
</evidence>
<dbReference type="GO" id="GO:0016020">
    <property type="term" value="C:membrane"/>
    <property type="evidence" value="ECO:0007669"/>
    <property type="project" value="UniProtKB-SubCell"/>
</dbReference>
<name>A0A2P6PZM8_ROSCH</name>
<feature type="domain" description="Receptor ligand binding region" evidence="5">
    <location>
        <begin position="1"/>
        <end position="155"/>
    </location>
</feature>
<dbReference type="SUPFAM" id="SSF53822">
    <property type="entry name" value="Periplasmic binding protein-like I"/>
    <property type="match status" value="1"/>
</dbReference>
<evidence type="ECO:0000313" key="6">
    <source>
        <dbReference type="EMBL" id="PRQ27366.1"/>
    </source>
</evidence>
<keyword evidence="2" id="KW-0812">Transmembrane</keyword>
<dbReference type="Gramene" id="PRQ27366">
    <property type="protein sequence ID" value="PRQ27366"/>
    <property type="gene ID" value="RchiOBHm_Chr6g0304561"/>
</dbReference>
<evidence type="ECO:0000256" key="3">
    <source>
        <dbReference type="ARBA" id="ARBA00022989"/>
    </source>
</evidence>
<dbReference type="Gene3D" id="3.40.50.2300">
    <property type="match status" value="2"/>
</dbReference>
<sequence>MMSEGYVWIMTSWITNNLKSMKHRFYMDGVLGVETYVPLTKELQEFLPRWKRQSHEDAATAIFAANLDAFGLWAHDAAIVLAIAVEGVIGSTSSYGLQKSDAVINSTDLSNLPVSQYGSKLLKALSSVRFQGIAGNFSLVDGELQSSTFQIDNVIGGRPRAIGYWNHKMDK</sequence>
<dbReference type="PANTHER" id="PTHR34836:SF1">
    <property type="entry name" value="OS09G0428600 PROTEIN"/>
    <property type="match status" value="1"/>
</dbReference>
<gene>
    <name evidence="6" type="ORF">RchiOBHm_Chr6g0304561</name>
</gene>
<dbReference type="InterPro" id="IPR028082">
    <property type="entry name" value="Peripla_BP_I"/>
</dbReference>
<dbReference type="Proteomes" id="UP000238479">
    <property type="component" value="Chromosome 6"/>
</dbReference>
<keyword evidence="4" id="KW-0472">Membrane</keyword>
<evidence type="ECO:0000259" key="5">
    <source>
        <dbReference type="Pfam" id="PF01094"/>
    </source>
</evidence>
<dbReference type="OMA" id="WIMTSWI"/>
<keyword evidence="3" id="KW-1133">Transmembrane helix</keyword>
<comment type="caution">
    <text evidence="6">The sequence shown here is derived from an EMBL/GenBank/DDBJ whole genome shotgun (WGS) entry which is preliminary data.</text>
</comment>
<dbReference type="InterPro" id="IPR001828">
    <property type="entry name" value="ANF_lig-bd_rcpt"/>
</dbReference>
<proteinExistence type="predicted"/>
<organism evidence="6 7">
    <name type="scientific">Rosa chinensis</name>
    <name type="common">China rose</name>
    <dbReference type="NCBI Taxonomy" id="74649"/>
    <lineage>
        <taxon>Eukaryota</taxon>
        <taxon>Viridiplantae</taxon>
        <taxon>Streptophyta</taxon>
        <taxon>Embryophyta</taxon>
        <taxon>Tracheophyta</taxon>
        <taxon>Spermatophyta</taxon>
        <taxon>Magnoliopsida</taxon>
        <taxon>eudicotyledons</taxon>
        <taxon>Gunneridae</taxon>
        <taxon>Pentapetalae</taxon>
        <taxon>rosids</taxon>
        <taxon>fabids</taxon>
        <taxon>Rosales</taxon>
        <taxon>Rosaceae</taxon>
        <taxon>Rosoideae</taxon>
        <taxon>Rosoideae incertae sedis</taxon>
        <taxon>Rosa</taxon>
    </lineage>
</organism>
<dbReference type="Pfam" id="PF01094">
    <property type="entry name" value="ANF_receptor"/>
    <property type="match status" value="1"/>
</dbReference>
<comment type="subcellular location">
    <subcellularLocation>
        <location evidence="1">Membrane</location>
    </subcellularLocation>
</comment>
<evidence type="ECO:0000313" key="7">
    <source>
        <dbReference type="Proteomes" id="UP000238479"/>
    </source>
</evidence>
<dbReference type="AlphaFoldDB" id="A0A2P6PZM8"/>
<dbReference type="InterPro" id="IPR015683">
    <property type="entry name" value="Ionotropic_Glu_rcpt"/>
</dbReference>
<dbReference type="EMBL" id="PDCK01000044">
    <property type="protein sequence ID" value="PRQ27366.1"/>
    <property type="molecule type" value="Genomic_DNA"/>
</dbReference>
<keyword evidence="7" id="KW-1185">Reference proteome</keyword>
<dbReference type="PANTHER" id="PTHR34836">
    <property type="entry name" value="OS06G0188250 PROTEIN"/>
    <property type="match status" value="1"/>
</dbReference>
<evidence type="ECO:0000256" key="4">
    <source>
        <dbReference type="ARBA" id="ARBA00023136"/>
    </source>
</evidence>
<accession>A0A2P6PZM8</accession>
<dbReference type="STRING" id="74649.A0A2P6PZM8"/>